<dbReference type="Gene3D" id="2.170.270.10">
    <property type="entry name" value="SET domain"/>
    <property type="match status" value="1"/>
</dbReference>
<dbReference type="AlphaFoldDB" id="Q4CPR3"/>
<organism evidence="3 4">
    <name type="scientific">Trypanosoma cruzi (strain CL Brener)</name>
    <dbReference type="NCBI Taxonomy" id="353153"/>
    <lineage>
        <taxon>Eukaryota</taxon>
        <taxon>Discoba</taxon>
        <taxon>Euglenozoa</taxon>
        <taxon>Kinetoplastea</taxon>
        <taxon>Metakinetoplastina</taxon>
        <taxon>Trypanosomatida</taxon>
        <taxon>Trypanosomatidae</taxon>
        <taxon>Trypanosoma</taxon>
        <taxon>Schizotrypanum</taxon>
    </lineage>
</organism>
<feature type="compositionally biased region" description="Acidic residues" evidence="1">
    <location>
        <begin position="212"/>
        <end position="225"/>
    </location>
</feature>
<evidence type="ECO:0000256" key="1">
    <source>
        <dbReference type="SAM" id="MobiDB-lite"/>
    </source>
</evidence>
<reference evidence="3 4" key="1">
    <citation type="journal article" date="2005" name="Science">
        <title>The genome sequence of Trypanosoma cruzi, etiologic agent of Chagas disease.</title>
        <authorList>
            <person name="El-Sayed N.M."/>
            <person name="Myler P.J."/>
            <person name="Bartholomeu D.C."/>
            <person name="Nilsson D."/>
            <person name="Aggarwal G."/>
            <person name="Tran A.N."/>
            <person name="Ghedin E."/>
            <person name="Worthey E.A."/>
            <person name="Delcher A.L."/>
            <person name="Blandin G."/>
            <person name="Westenberger S.J."/>
            <person name="Caler E."/>
            <person name="Cerqueira G.C."/>
            <person name="Branche C."/>
            <person name="Haas B."/>
            <person name="Anupama A."/>
            <person name="Arner E."/>
            <person name="Aslund L."/>
            <person name="Attipoe P."/>
            <person name="Bontempi E."/>
            <person name="Bringaud F."/>
            <person name="Burton P."/>
            <person name="Cadag E."/>
            <person name="Campbell D.A."/>
            <person name="Carrington M."/>
            <person name="Crabtree J."/>
            <person name="Darban H."/>
            <person name="da Silveira J.F."/>
            <person name="de Jong P."/>
            <person name="Edwards K."/>
            <person name="Englund P.T."/>
            <person name="Fazelina G."/>
            <person name="Feldblyum T."/>
            <person name="Ferella M."/>
            <person name="Frasch A.C."/>
            <person name="Gull K."/>
            <person name="Horn D."/>
            <person name="Hou L."/>
            <person name="Huang Y."/>
            <person name="Kindlund E."/>
            <person name="Klingbeil M."/>
            <person name="Kluge S."/>
            <person name="Koo H."/>
            <person name="Lacerda D."/>
            <person name="Levin M.J."/>
            <person name="Lorenzi H."/>
            <person name="Louie T."/>
            <person name="Machado C.R."/>
            <person name="McCulloch R."/>
            <person name="McKenna A."/>
            <person name="Mizuno Y."/>
            <person name="Mottram J.C."/>
            <person name="Nelson S."/>
            <person name="Ochaya S."/>
            <person name="Osoegawa K."/>
            <person name="Pai G."/>
            <person name="Parsons M."/>
            <person name="Pentony M."/>
            <person name="Pettersson U."/>
            <person name="Pop M."/>
            <person name="Ramirez J.L."/>
            <person name="Rinta J."/>
            <person name="Robertson L."/>
            <person name="Salzberg S.L."/>
            <person name="Sanchez D.O."/>
            <person name="Seyler A."/>
            <person name="Sharma R."/>
            <person name="Shetty J."/>
            <person name="Simpson A.J."/>
            <person name="Sisk E."/>
            <person name="Tammi M.T."/>
            <person name="Tarleton R."/>
            <person name="Teixeira S."/>
            <person name="Van Aken S."/>
            <person name="Vogt C."/>
            <person name="Ward P.N."/>
            <person name="Wickstead B."/>
            <person name="Wortman J."/>
            <person name="White O."/>
            <person name="Fraser C.M."/>
            <person name="Stuart K.D."/>
            <person name="Andersson B."/>
        </authorList>
    </citation>
    <scope>NUCLEOTIDE SEQUENCE [LARGE SCALE GENOMIC DNA]</scope>
    <source>
        <strain evidence="3 4">CL Brener</strain>
    </source>
</reference>
<dbReference type="eggNOG" id="ENOG502RFV5">
    <property type="taxonomic scope" value="Eukaryota"/>
</dbReference>
<dbReference type="PaxDb" id="353153-Q4CPR3"/>
<feature type="compositionally biased region" description="Basic and acidic residues" evidence="1">
    <location>
        <begin position="69"/>
        <end position="78"/>
    </location>
</feature>
<dbReference type="EMBL" id="AAHK01002596">
    <property type="protein sequence ID" value="EAN82267.1"/>
    <property type="molecule type" value="Genomic_DNA"/>
</dbReference>
<gene>
    <name evidence="3" type="ORF">Tc00.1047053511465.30</name>
</gene>
<dbReference type="SUPFAM" id="SSF82199">
    <property type="entry name" value="SET domain"/>
    <property type="match status" value="1"/>
</dbReference>
<dbReference type="Proteomes" id="UP000002296">
    <property type="component" value="Unassembled WGS sequence"/>
</dbReference>
<feature type="transmembrane region" description="Helical" evidence="2">
    <location>
        <begin position="176"/>
        <end position="193"/>
    </location>
</feature>
<evidence type="ECO:0000313" key="4">
    <source>
        <dbReference type="Proteomes" id="UP000002296"/>
    </source>
</evidence>
<protein>
    <recommendedName>
        <fullName evidence="5">SET domain-containing protein</fullName>
    </recommendedName>
</protein>
<dbReference type="GO" id="GO:0005634">
    <property type="term" value="C:nucleus"/>
    <property type="evidence" value="ECO:0007669"/>
    <property type="project" value="TreeGrafter"/>
</dbReference>
<feature type="region of interest" description="Disordered" evidence="1">
    <location>
        <begin position="51"/>
        <end position="104"/>
    </location>
</feature>
<dbReference type="InParanoid" id="Q4CPR3"/>
<keyword evidence="2" id="KW-1133">Transmembrane helix</keyword>
<dbReference type="InterPro" id="IPR046341">
    <property type="entry name" value="SET_dom_sf"/>
</dbReference>
<keyword evidence="2" id="KW-0472">Membrane</keyword>
<name>Q4CPR3_TRYCC</name>
<evidence type="ECO:0000256" key="2">
    <source>
        <dbReference type="SAM" id="Phobius"/>
    </source>
</evidence>
<keyword evidence="2" id="KW-0812">Transmembrane</keyword>
<keyword evidence="4" id="KW-1185">Reference proteome</keyword>
<feature type="region of interest" description="Disordered" evidence="1">
    <location>
        <begin position="212"/>
        <end position="237"/>
    </location>
</feature>
<dbReference type="GeneID" id="3533468"/>
<feature type="non-terminal residue" evidence="3">
    <location>
        <position position="1"/>
    </location>
</feature>
<accession>Q4CPR3</accession>
<evidence type="ECO:0008006" key="5">
    <source>
        <dbReference type="Google" id="ProtNLM"/>
    </source>
</evidence>
<dbReference type="RefSeq" id="XP_804118.1">
    <property type="nucleotide sequence ID" value="XM_799025.1"/>
</dbReference>
<proteinExistence type="predicted"/>
<dbReference type="PANTHER" id="PTHR12197">
    <property type="entry name" value="HISTONE-LYSINE N-METHYLTRANSFERASE SMYD"/>
    <property type="match status" value="1"/>
</dbReference>
<dbReference type="PANTHER" id="PTHR12197:SF279">
    <property type="entry name" value="SET DOMAIN-CONTAINING PROTEIN"/>
    <property type="match status" value="1"/>
</dbReference>
<dbReference type="KEGG" id="tcr:511465.30"/>
<comment type="caution">
    <text evidence="3">The sequence shown here is derived from an EMBL/GenBank/DDBJ whole genome shotgun (WGS) entry which is preliminary data.</text>
</comment>
<dbReference type="InterPro" id="IPR050869">
    <property type="entry name" value="H3K4_H4K5_MeTrfase"/>
</dbReference>
<evidence type="ECO:0000313" key="3">
    <source>
        <dbReference type="EMBL" id="EAN82267.1"/>
    </source>
</evidence>
<sequence>SSYAVRKGMAYFPEAGFLNHSCAPNATYDVMPEHTFHESEYYLDEALQAEASDATDPTPSAAAIEEKDETVVMDEKFSPSRRTHPSNRVEEKENGEDGNNSTASRELTVGAPVQYLFCCRATANIPAGSEILISYVPPEWSFDNRQYVIHDRYRFWCKCPKCAPTLDAKYARVPKLIVFLLVFSVFLQLLVLHKRDVEQTAARENLVTEEDSTFYRDDNDEDDAPMEQRRAPRKRPRGLFELLEEERLQEMYATDRRPLPAVLANDQWARPPR</sequence>